<dbReference type="PANTHER" id="PTHR43767">
    <property type="entry name" value="LONG-CHAIN-FATTY-ACID--COA LIGASE"/>
    <property type="match status" value="1"/>
</dbReference>
<dbReference type="InterPro" id="IPR000873">
    <property type="entry name" value="AMP-dep_synth/lig_dom"/>
</dbReference>
<dbReference type="InterPro" id="IPR025110">
    <property type="entry name" value="AMP-bd_C"/>
</dbReference>
<dbReference type="Pfam" id="PF00501">
    <property type="entry name" value="AMP-binding"/>
    <property type="match status" value="1"/>
</dbReference>
<feature type="region of interest" description="Disordered" evidence="1">
    <location>
        <begin position="496"/>
        <end position="521"/>
    </location>
</feature>
<keyword evidence="5" id="KW-1185">Reference proteome</keyword>
<dbReference type="Proteomes" id="UP000289946">
    <property type="component" value="Unassembled WGS sequence"/>
</dbReference>
<dbReference type="InterPro" id="IPR020845">
    <property type="entry name" value="AMP-binding_CS"/>
</dbReference>
<evidence type="ECO:0000259" key="3">
    <source>
        <dbReference type="Pfam" id="PF13193"/>
    </source>
</evidence>
<feature type="domain" description="AMP-dependent synthetase/ligase" evidence="2">
    <location>
        <begin position="10"/>
        <end position="367"/>
    </location>
</feature>
<dbReference type="InterPro" id="IPR050237">
    <property type="entry name" value="ATP-dep_AMP-bd_enzyme"/>
</dbReference>
<feature type="domain" description="AMP-binding enzyme C-terminal" evidence="3">
    <location>
        <begin position="417"/>
        <end position="487"/>
    </location>
</feature>
<evidence type="ECO:0000256" key="1">
    <source>
        <dbReference type="SAM" id="MobiDB-lite"/>
    </source>
</evidence>
<keyword evidence="4" id="KW-0436">Ligase</keyword>
<dbReference type="PANTHER" id="PTHR43767:SF1">
    <property type="entry name" value="NONRIBOSOMAL PEPTIDE SYNTHASE PES1 (EUROFUNG)-RELATED"/>
    <property type="match status" value="1"/>
</dbReference>
<dbReference type="Gene3D" id="3.30.300.30">
    <property type="match status" value="1"/>
</dbReference>
<accession>A0ABY0D9B7</accession>
<dbReference type="SUPFAM" id="SSF56801">
    <property type="entry name" value="Acetyl-CoA synthetase-like"/>
    <property type="match status" value="1"/>
</dbReference>
<reference evidence="4 5" key="1">
    <citation type="submission" date="2018-10" db="EMBL/GenBank/DDBJ databases">
        <title>Bradyrhizobium sp. nov., isolated from effective nodules of peanut in China.</title>
        <authorList>
            <person name="Li Y."/>
        </authorList>
    </citation>
    <scope>NUCLEOTIDE SEQUENCE [LARGE SCALE GENOMIC DNA]</scope>
    <source>
        <strain evidence="4 5">CCBAU 51781</strain>
    </source>
</reference>
<comment type="caution">
    <text evidence="4">The sequence shown here is derived from an EMBL/GenBank/DDBJ whole genome shotgun (WGS) entry which is preliminary data.</text>
</comment>
<dbReference type="Gene3D" id="3.40.50.12780">
    <property type="entry name" value="N-terminal domain of ligase-like"/>
    <property type="match status" value="1"/>
</dbReference>
<sequence>MLTIHELITKQGRERPEKAFLRFKDSAISFSELKERVSSASALLREMGVKSGDRVALMMSNHPEHVIIYLALAWIGAISVEVSTHLKGGGIQLQLNNAEPQFFIVDAEFVPEVRVALDELRFVGLRILVRNSVDPKLERPFCSLSLEHRYVPSEAFPATLDRIHTISYTSGTTGEPKGVVISERFFQVGAKNAGILGDVRDSDILFLWEPFYHLAGWMTVVIALQRGVTIAMVERFSGSQCWDQIRASGATILHYLGGAMNILLRQPARPDDRDNPIRVAWGAAAPKSSWLAFEERFGVTIREGYGISEAQNFTHLNLEGRVGSIGRPAEEFESWIVGEDGKKLPNGGVGEIVVRPKLPGIVMTGYFRDPKKTAEALRDGCVYTGDLGYRDDEGFFYYSGRKKDSLRRRGENVSAWEVERVINSHPGVEESAVVGVPSDMGEQDIHAFIKPVAGARIEPLELIDWCESQLAYYQVPRYLDFVDEFPRGPTQRIRKAELPTSVAASWDVESSGRPSNARKRR</sequence>
<dbReference type="EMBL" id="RDRA01000041">
    <property type="protein sequence ID" value="RXG85833.1"/>
    <property type="molecule type" value="Genomic_DNA"/>
</dbReference>
<gene>
    <name evidence="4" type="ORF">EAS62_38220</name>
</gene>
<evidence type="ECO:0000313" key="4">
    <source>
        <dbReference type="EMBL" id="RXG85833.1"/>
    </source>
</evidence>
<dbReference type="Pfam" id="PF13193">
    <property type="entry name" value="AMP-binding_C"/>
    <property type="match status" value="1"/>
</dbReference>
<protein>
    <submittedName>
        <fullName evidence="4">ATP-dependent acyl-CoA ligase</fullName>
    </submittedName>
</protein>
<evidence type="ECO:0000259" key="2">
    <source>
        <dbReference type="Pfam" id="PF00501"/>
    </source>
</evidence>
<dbReference type="GO" id="GO:0016874">
    <property type="term" value="F:ligase activity"/>
    <property type="evidence" value="ECO:0007669"/>
    <property type="project" value="UniProtKB-KW"/>
</dbReference>
<dbReference type="RefSeq" id="WP_128942858.1">
    <property type="nucleotide sequence ID" value="NZ_RDRA01000041.1"/>
</dbReference>
<organism evidence="4 5">
    <name type="scientific">Bradyrhizobium zhanjiangense</name>
    <dbReference type="NCBI Taxonomy" id="1325107"/>
    <lineage>
        <taxon>Bacteria</taxon>
        <taxon>Pseudomonadati</taxon>
        <taxon>Pseudomonadota</taxon>
        <taxon>Alphaproteobacteria</taxon>
        <taxon>Hyphomicrobiales</taxon>
        <taxon>Nitrobacteraceae</taxon>
        <taxon>Bradyrhizobium</taxon>
    </lineage>
</organism>
<dbReference type="InterPro" id="IPR045851">
    <property type="entry name" value="AMP-bd_C_sf"/>
</dbReference>
<dbReference type="PROSITE" id="PS00455">
    <property type="entry name" value="AMP_BINDING"/>
    <property type="match status" value="1"/>
</dbReference>
<evidence type="ECO:0000313" key="5">
    <source>
        <dbReference type="Proteomes" id="UP000289946"/>
    </source>
</evidence>
<dbReference type="InterPro" id="IPR042099">
    <property type="entry name" value="ANL_N_sf"/>
</dbReference>
<name>A0ABY0D9B7_9BRAD</name>
<proteinExistence type="predicted"/>